<accession>A0A1B1Z7B3</accession>
<dbReference type="OrthoDB" id="2972567at2"/>
<dbReference type="EMBL" id="CP016761">
    <property type="protein sequence ID" value="ANX13304.1"/>
    <property type="molecule type" value="Genomic_DNA"/>
</dbReference>
<feature type="transmembrane region" description="Helical" evidence="1">
    <location>
        <begin position="137"/>
        <end position="156"/>
    </location>
</feature>
<dbReference type="RefSeq" id="WP_066291918.1">
    <property type="nucleotide sequence ID" value="NZ_CP016761.1"/>
</dbReference>
<dbReference type="KEGG" id="far:ABE41_014945"/>
<sequence length="227" mass="26251">MEKWLELIILAGKVIWVQLQTVINPVVELMESGMNSFWFVFALTVLTGCVIMELLNKAITFYQAHNFIHRKMVREPARDIEFSLFIKTLWQTDRSKGLVANAKAAKSRYLQFNLQERLFIQNNLQQRMRFLRNNQPLFLLAALLTGLFSSIAANVLPINSVSFTGESVLKTVLFLLTWLFIMQSKYVSMKKQTYYHLAWMQETNRTAAVDLIQDDAAVSINESNPTY</sequence>
<organism evidence="2 3">
    <name type="scientific">Fictibacillus arsenicus</name>
    <dbReference type="NCBI Taxonomy" id="255247"/>
    <lineage>
        <taxon>Bacteria</taxon>
        <taxon>Bacillati</taxon>
        <taxon>Bacillota</taxon>
        <taxon>Bacilli</taxon>
        <taxon>Bacillales</taxon>
        <taxon>Fictibacillaceae</taxon>
        <taxon>Fictibacillus</taxon>
    </lineage>
</organism>
<keyword evidence="1" id="KW-0472">Membrane</keyword>
<proteinExistence type="predicted"/>
<reference evidence="2 3" key="1">
    <citation type="submission" date="2016-08" db="EMBL/GenBank/DDBJ databases">
        <title>Complete genome sequence of Fictibacillus arsenicus G25-54, a strain with toxicity to nematodes and a potential arsenic-resistance activity.</title>
        <authorList>
            <person name="Zheng Z."/>
        </authorList>
    </citation>
    <scope>NUCLEOTIDE SEQUENCE [LARGE SCALE GENOMIC DNA]</scope>
    <source>
        <strain evidence="2 3">G25-54</strain>
    </source>
</reference>
<evidence type="ECO:0000313" key="3">
    <source>
        <dbReference type="Proteomes" id="UP000077412"/>
    </source>
</evidence>
<evidence type="ECO:0000313" key="2">
    <source>
        <dbReference type="EMBL" id="ANX13304.1"/>
    </source>
</evidence>
<keyword evidence="3" id="KW-1185">Reference proteome</keyword>
<feature type="transmembrane region" description="Helical" evidence="1">
    <location>
        <begin position="36"/>
        <end position="55"/>
    </location>
</feature>
<dbReference type="AlphaFoldDB" id="A0A1B1Z7B3"/>
<gene>
    <name evidence="2" type="ORF">ABE41_014945</name>
</gene>
<evidence type="ECO:0000256" key="1">
    <source>
        <dbReference type="SAM" id="Phobius"/>
    </source>
</evidence>
<dbReference type="Proteomes" id="UP000077412">
    <property type="component" value="Chromosome"/>
</dbReference>
<protein>
    <submittedName>
        <fullName evidence="2">Uncharacterized protein</fullName>
    </submittedName>
</protein>
<feature type="transmembrane region" description="Helical" evidence="1">
    <location>
        <begin position="162"/>
        <end position="181"/>
    </location>
</feature>
<keyword evidence="1" id="KW-1133">Transmembrane helix</keyword>
<name>A0A1B1Z7B3_9BACL</name>
<keyword evidence="1" id="KW-0812">Transmembrane</keyword>